<dbReference type="InterPro" id="IPR032466">
    <property type="entry name" value="Metal_Hydrolase"/>
</dbReference>
<evidence type="ECO:0000313" key="2">
    <source>
        <dbReference type="Proteomes" id="UP001163828"/>
    </source>
</evidence>
<reference evidence="1" key="1">
    <citation type="submission" date="2022-08" db="EMBL/GenBank/DDBJ databases">
        <authorList>
            <consortium name="DOE Joint Genome Institute"/>
            <person name="Min B."/>
            <person name="Riley R."/>
            <person name="Sierra-Patev S."/>
            <person name="Naranjo-Ortiz M."/>
            <person name="Looney B."/>
            <person name="Konkel Z."/>
            <person name="Slot J.C."/>
            <person name="Sakamoto Y."/>
            <person name="Steenwyk J.L."/>
            <person name="Rokas A."/>
            <person name="Carro J."/>
            <person name="Camarero S."/>
            <person name="Ferreira P."/>
            <person name="Molpeceres G."/>
            <person name="Ruiz-Duenas F.J."/>
            <person name="Serrano A."/>
            <person name="Henrissat B."/>
            <person name="Drula E."/>
            <person name="Hughes K.W."/>
            <person name="Mata J.L."/>
            <person name="Ishikawa N.K."/>
            <person name="Vargas-Isla R."/>
            <person name="Ushijima S."/>
            <person name="Smith C.A."/>
            <person name="Ahrendt S."/>
            <person name="Andreopoulos W."/>
            <person name="He G."/>
            <person name="Labutti K."/>
            <person name="Lipzen A."/>
            <person name="Ng V."/>
            <person name="Sandor L."/>
            <person name="Barry K."/>
            <person name="Martinez A.T."/>
            <person name="Xiao Y."/>
            <person name="Gibbons J.G."/>
            <person name="Terashima K."/>
            <person name="Hibbett D.S."/>
            <person name="Grigoriev I.V."/>
        </authorList>
    </citation>
    <scope>NUCLEOTIDE SEQUENCE</scope>
    <source>
        <strain evidence="1">TFB10827</strain>
    </source>
</reference>
<comment type="caution">
    <text evidence="1">The sequence shown here is derived from an EMBL/GenBank/DDBJ whole genome shotgun (WGS) entry which is preliminary data.</text>
</comment>
<dbReference type="Gene3D" id="3.20.20.140">
    <property type="entry name" value="Metal-dependent hydrolases"/>
    <property type="match status" value="1"/>
</dbReference>
<gene>
    <name evidence="1" type="ORF">F5050DRAFT_1757942</name>
</gene>
<keyword evidence="2" id="KW-1185">Reference proteome</keyword>
<evidence type="ECO:0000313" key="1">
    <source>
        <dbReference type="EMBL" id="KAJ3996618.1"/>
    </source>
</evidence>
<accession>A0ABQ8QDS2</accession>
<sequence>MVPTVKNAFSTGAGFYKIVAEPNGPTLKEQGHTSSEDKQRCTPLILNITSKPSTDGLQHIFSYSLLDESAMAKIKSSKNIFVTPTMEVLRIAYASCARTSPPWPVRVRGDIQENVRRLFLSGAPIVAKIDSIGDISVSPTGAFLPFGPTSYTVRLENFVGLGMTPAEAIRSAVVMVSDPQ</sequence>
<dbReference type="EMBL" id="MU790606">
    <property type="protein sequence ID" value="KAJ3996618.1"/>
    <property type="molecule type" value="Genomic_DNA"/>
</dbReference>
<dbReference type="SUPFAM" id="SSF51556">
    <property type="entry name" value="Metallo-dependent hydrolases"/>
    <property type="match status" value="1"/>
</dbReference>
<proteinExistence type="predicted"/>
<protein>
    <submittedName>
        <fullName evidence="1">Uncharacterized protein</fullName>
    </submittedName>
</protein>
<dbReference type="Proteomes" id="UP001163828">
    <property type="component" value="Unassembled WGS sequence"/>
</dbReference>
<organism evidence="1 2">
    <name type="scientific">Lentinula boryana</name>
    <dbReference type="NCBI Taxonomy" id="40481"/>
    <lineage>
        <taxon>Eukaryota</taxon>
        <taxon>Fungi</taxon>
        <taxon>Dikarya</taxon>
        <taxon>Basidiomycota</taxon>
        <taxon>Agaricomycotina</taxon>
        <taxon>Agaricomycetes</taxon>
        <taxon>Agaricomycetidae</taxon>
        <taxon>Agaricales</taxon>
        <taxon>Marasmiineae</taxon>
        <taxon>Omphalotaceae</taxon>
        <taxon>Lentinula</taxon>
    </lineage>
</organism>
<name>A0ABQ8QDS2_9AGAR</name>